<protein>
    <submittedName>
        <fullName evidence="14">Methyl-accepting chemotaxis protein</fullName>
    </submittedName>
</protein>
<evidence type="ECO:0000256" key="6">
    <source>
        <dbReference type="ARBA" id="ARBA00022989"/>
    </source>
</evidence>
<gene>
    <name evidence="14" type="ORF">N5C08_18340</name>
</gene>
<dbReference type="Pfam" id="PF22673">
    <property type="entry name" value="MCP-like_PDC_1"/>
    <property type="match status" value="1"/>
</dbReference>
<dbReference type="Pfam" id="PF00015">
    <property type="entry name" value="MCPsignal"/>
    <property type="match status" value="1"/>
</dbReference>
<keyword evidence="7 11" id="KW-0472">Membrane</keyword>
<feature type="domain" description="Methyl-accepting transducer" evidence="12">
    <location>
        <begin position="416"/>
        <end position="652"/>
    </location>
</feature>
<dbReference type="SMART" id="SM00283">
    <property type="entry name" value="MA"/>
    <property type="match status" value="1"/>
</dbReference>
<keyword evidence="3" id="KW-0488">Methylation</keyword>
<reference evidence="14" key="1">
    <citation type="submission" date="2022-09" db="EMBL/GenBank/DDBJ databases">
        <title>Complete genome sequence of Pseudomonas promysalinigenes strain RL-WG26, a newly isolated PGPR with the potential for plant salinity stress alleviation.</title>
        <authorList>
            <person name="Ren L."/>
            <person name="Wang G."/>
            <person name="Hu H."/>
        </authorList>
    </citation>
    <scope>NUCLEOTIDE SEQUENCE</scope>
    <source>
        <strain evidence="14">RL-WG26</strain>
    </source>
</reference>
<dbReference type="SUPFAM" id="SSF58104">
    <property type="entry name" value="Methyl-accepting chemotaxis protein (MCP) signaling domain"/>
    <property type="match status" value="1"/>
</dbReference>
<dbReference type="CDD" id="cd11386">
    <property type="entry name" value="MCP_signal"/>
    <property type="match status" value="1"/>
</dbReference>
<proteinExistence type="inferred from homology"/>
<keyword evidence="2" id="KW-1003">Cell membrane</keyword>
<evidence type="ECO:0000256" key="2">
    <source>
        <dbReference type="ARBA" id="ARBA00022475"/>
    </source>
</evidence>
<keyword evidence="5 11" id="KW-0812">Transmembrane</keyword>
<dbReference type="PROSITE" id="PS50111">
    <property type="entry name" value="CHEMOTAXIS_TRANSDUC_2"/>
    <property type="match status" value="1"/>
</dbReference>
<name>A0ABY6AJ99_9PSED</name>
<dbReference type="PROSITE" id="PS50885">
    <property type="entry name" value="HAMP"/>
    <property type="match status" value="1"/>
</dbReference>
<dbReference type="Pfam" id="PF00672">
    <property type="entry name" value="HAMP"/>
    <property type="match status" value="1"/>
</dbReference>
<evidence type="ECO:0000313" key="14">
    <source>
        <dbReference type="EMBL" id="UXH38913.1"/>
    </source>
</evidence>
<keyword evidence="8 10" id="KW-0807">Transducer</keyword>
<comment type="similarity">
    <text evidence="9">Belongs to the methyl-accepting chemotaxis (MCP) protein family.</text>
</comment>
<dbReference type="Gene3D" id="3.30.450.20">
    <property type="entry name" value="PAS domain"/>
    <property type="match status" value="1"/>
</dbReference>
<sequence>MLLRRLSIQWKITLLAGLCLLAIVVLLVASSLAQSRRSAALVNQASSEMLEHSARLRLQAHAQNQALRVQRYFMDAYQYGNGFARLVQALRARGGSDLRAELTRQARTSLAGNSNVIGLYLVFQPNALDHLDSQFIGQQSDASNETGRFSLYWSQPRPGALELEAMPESMLGDNAAGSNGQAKNRWLTCPQETARACVLEPYLDEVNGQQVLMTSIALPLLENGKVVGVVGLDIGLDNLQQLSLEGRKELFEGQGQVSIVSATGLLAGNSRDAGKLGQPLDKQVQQGLLRVSEPFAPIPDANPWQVQVELPEAVLQAPALALNQRLSNHNQSANLTSLLIGLSAAVVGLLLVWLTARGVTRPILAVAARLEDIASGEGDLTRRLDYARQDELGQLTGWFNRFLDKLQPVIAQVKGSVLQARGTADQSAAIAIQTSNGMQQQQREIEQVATAANEMSATAQDVAHNAAQAAQAARGADQASREGLQLIASTRQSIDQLAIGMDQAMDEARALEQRSEQIGTVLEVIRAIAEQTNLLALNAAIEAARAGEAGRGFAVVADEVRSLAQRTQVSVEEIRQVIEGLQQGTQDVVGAMHAGQRQAQASATGMEQALPALQRIGEAVAVISDMNLQIASAAEEQSAVAEEVNRNVAGIRDVTESLSGQADESARISQDLNRLANQQQALMEQFRV</sequence>
<dbReference type="PANTHER" id="PTHR32089">
    <property type="entry name" value="METHYL-ACCEPTING CHEMOTAXIS PROTEIN MCPB"/>
    <property type="match status" value="1"/>
</dbReference>
<evidence type="ECO:0000256" key="11">
    <source>
        <dbReference type="SAM" id="Phobius"/>
    </source>
</evidence>
<dbReference type="Proteomes" id="UP001064504">
    <property type="component" value="Chromosome"/>
</dbReference>
<dbReference type="CDD" id="cd06225">
    <property type="entry name" value="HAMP"/>
    <property type="match status" value="1"/>
</dbReference>
<dbReference type="InterPro" id="IPR003660">
    <property type="entry name" value="HAMP_dom"/>
</dbReference>
<evidence type="ECO:0000256" key="5">
    <source>
        <dbReference type="ARBA" id="ARBA00022692"/>
    </source>
</evidence>
<feature type="domain" description="HAMP" evidence="13">
    <location>
        <begin position="357"/>
        <end position="411"/>
    </location>
</feature>
<accession>A0ABY6AJ99</accession>
<comment type="subcellular location">
    <subcellularLocation>
        <location evidence="1">Cell membrane</location>
    </subcellularLocation>
</comment>
<feature type="transmembrane region" description="Helical" evidence="11">
    <location>
        <begin position="335"/>
        <end position="354"/>
    </location>
</feature>
<keyword evidence="6 11" id="KW-1133">Transmembrane helix</keyword>
<organism evidence="14 15">
    <name type="scientific">Pseudomonas promysalinigenes</name>
    <dbReference type="NCBI Taxonomy" id="485898"/>
    <lineage>
        <taxon>Bacteria</taxon>
        <taxon>Pseudomonadati</taxon>
        <taxon>Pseudomonadota</taxon>
        <taxon>Gammaproteobacteria</taxon>
        <taxon>Pseudomonadales</taxon>
        <taxon>Pseudomonadaceae</taxon>
        <taxon>Pseudomonas</taxon>
    </lineage>
</organism>
<dbReference type="Gene3D" id="1.10.287.950">
    <property type="entry name" value="Methyl-accepting chemotaxis protein"/>
    <property type="match status" value="1"/>
</dbReference>
<evidence type="ECO:0000256" key="1">
    <source>
        <dbReference type="ARBA" id="ARBA00004236"/>
    </source>
</evidence>
<evidence type="ECO:0000256" key="7">
    <source>
        <dbReference type="ARBA" id="ARBA00023136"/>
    </source>
</evidence>
<evidence type="ECO:0000256" key="4">
    <source>
        <dbReference type="ARBA" id="ARBA00022500"/>
    </source>
</evidence>
<dbReference type="CDD" id="cd12913">
    <property type="entry name" value="PDC1_MCP_like"/>
    <property type="match status" value="1"/>
</dbReference>
<evidence type="ECO:0000256" key="10">
    <source>
        <dbReference type="PROSITE-ProRule" id="PRU00284"/>
    </source>
</evidence>
<evidence type="ECO:0000256" key="3">
    <source>
        <dbReference type="ARBA" id="ARBA00022481"/>
    </source>
</evidence>
<dbReference type="InterPro" id="IPR004089">
    <property type="entry name" value="MCPsignal_dom"/>
</dbReference>
<evidence type="ECO:0000259" key="13">
    <source>
        <dbReference type="PROSITE" id="PS50885"/>
    </source>
</evidence>
<evidence type="ECO:0000256" key="9">
    <source>
        <dbReference type="ARBA" id="ARBA00029447"/>
    </source>
</evidence>
<dbReference type="PANTHER" id="PTHR32089:SF120">
    <property type="entry name" value="METHYL-ACCEPTING CHEMOTAXIS PROTEIN TLPQ"/>
    <property type="match status" value="1"/>
</dbReference>
<dbReference type="EMBL" id="CP104557">
    <property type="protein sequence ID" value="UXH38913.1"/>
    <property type="molecule type" value="Genomic_DNA"/>
</dbReference>
<evidence type="ECO:0000313" key="15">
    <source>
        <dbReference type="Proteomes" id="UP001064504"/>
    </source>
</evidence>
<evidence type="ECO:0000256" key="8">
    <source>
        <dbReference type="ARBA" id="ARBA00023224"/>
    </source>
</evidence>
<evidence type="ECO:0000259" key="12">
    <source>
        <dbReference type="PROSITE" id="PS50111"/>
    </source>
</evidence>
<keyword evidence="4" id="KW-0145">Chemotaxis</keyword>
<dbReference type="SMART" id="SM00304">
    <property type="entry name" value="HAMP"/>
    <property type="match status" value="1"/>
</dbReference>
<keyword evidence="15" id="KW-1185">Reference proteome</keyword>